<comment type="caution">
    <text evidence="1">The sequence shown here is derived from an EMBL/GenBank/DDBJ whole genome shotgun (WGS) entry which is preliminary data.</text>
</comment>
<evidence type="ECO:0000313" key="1">
    <source>
        <dbReference type="EMBL" id="GIY19817.1"/>
    </source>
</evidence>
<dbReference type="Proteomes" id="UP001054837">
    <property type="component" value="Unassembled WGS sequence"/>
</dbReference>
<protein>
    <submittedName>
        <fullName evidence="1">Uncharacterized protein</fullName>
    </submittedName>
</protein>
<reference evidence="1 2" key="1">
    <citation type="submission" date="2021-06" db="EMBL/GenBank/DDBJ databases">
        <title>Caerostris darwini draft genome.</title>
        <authorList>
            <person name="Kono N."/>
            <person name="Arakawa K."/>
        </authorList>
    </citation>
    <scope>NUCLEOTIDE SEQUENCE [LARGE SCALE GENOMIC DNA]</scope>
</reference>
<evidence type="ECO:0000313" key="2">
    <source>
        <dbReference type="Proteomes" id="UP001054837"/>
    </source>
</evidence>
<proteinExistence type="predicted"/>
<gene>
    <name evidence="1" type="ORF">CDAR_244171</name>
</gene>
<dbReference type="AlphaFoldDB" id="A0AAV4RH89"/>
<keyword evidence="2" id="KW-1185">Reference proteome</keyword>
<sequence length="91" mass="10321">MNSNEWIFYCIKGDEKPHLITFAENLNHKYEVPSLRCSGILCCNLLSPGRGSTRTHPCCQIRTTGDHRESCIGIEFGNPVRSSYRLTGLFE</sequence>
<dbReference type="EMBL" id="BPLQ01006072">
    <property type="protein sequence ID" value="GIY19817.1"/>
    <property type="molecule type" value="Genomic_DNA"/>
</dbReference>
<name>A0AAV4RH89_9ARAC</name>
<organism evidence="1 2">
    <name type="scientific">Caerostris darwini</name>
    <dbReference type="NCBI Taxonomy" id="1538125"/>
    <lineage>
        <taxon>Eukaryota</taxon>
        <taxon>Metazoa</taxon>
        <taxon>Ecdysozoa</taxon>
        <taxon>Arthropoda</taxon>
        <taxon>Chelicerata</taxon>
        <taxon>Arachnida</taxon>
        <taxon>Araneae</taxon>
        <taxon>Araneomorphae</taxon>
        <taxon>Entelegynae</taxon>
        <taxon>Araneoidea</taxon>
        <taxon>Araneidae</taxon>
        <taxon>Caerostris</taxon>
    </lineage>
</organism>
<accession>A0AAV4RH89</accession>